<dbReference type="InterPro" id="IPR000719">
    <property type="entry name" value="Prot_kinase_dom"/>
</dbReference>
<dbReference type="FunFam" id="3.30.200.20:FF:000043">
    <property type="entry name" value="Wall-associated receptor kinase 2"/>
    <property type="match status" value="1"/>
</dbReference>
<dbReference type="InterPro" id="IPR001245">
    <property type="entry name" value="Ser-Thr/Tyr_kinase_cat_dom"/>
</dbReference>
<evidence type="ECO:0000256" key="11">
    <source>
        <dbReference type="PROSITE-ProRule" id="PRU10141"/>
    </source>
</evidence>
<organism evidence="14 15">
    <name type="scientific">Rhynchospora breviuscula</name>
    <dbReference type="NCBI Taxonomy" id="2022672"/>
    <lineage>
        <taxon>Eukaryota</taxon>
        <taxon>Viridiplantae</taxon>
        <taxon>Streptophyta</taxon>
        <taxon>Embryophyta</taxon>
        <taxon>Tracheophyta</taxon>
        <taxon>Spermatophyta</taxon>
        <taxon>Magnoliopsida</taxon>
        <taxon>Liliopsida</taxon>
        <taxon>Poales</taxon>
        <taxon>Cyperaceae</taxon>
        <taxon>Cyperoideae</taxon>
        <taxon>Rhynchosporeae</taxon>
        <taxon>Rhynchospora</taxon>
    </lineage>
</organism>
<keyword evidence="15" id="KW-1185">Reference proteome</keyword>
<protein>
    <recommendedName>
        <fullName evidence="13">Protein kinase domain-containing protein</fullName>
    </recommendedName>
</protein>
<dbReference type="SUPFAM" id="SSF56112">
    <property type="entry name" value="Protein kinase-like (PK-like)"/>
    <property type="match status" value="1"/>
</dbReference>
<proteinExistence type="predicted"/>
<evidence type="ECO:0000256" key="3">
    <source>
        <dbReference type="ARBA" id="ARBA00022679"/>
    </source>
</evidence>
<reference evidence="14" key="1">
    <citation type="journal article" date="2022" name="Cell">
        <title>Repeat-based holocentromeres influence genome architecture and karyotype evolution.</title>
        <authorList>
            <person name="Hofstatter P.G."/>
            <person name="Thangavel G."/>
            <person name="Lux T."/>
            <person name="Neumann P."/>
            <person name="Vondrak T."/>
            <person name="Novak P."/>
            <person name="Zhang M."/>
            <person name="Costa L."/>
            <person name="Castellani M."/>
            <person name="Scott A."/>
            <person name="Toegelov H."/>
            <person name="Fuchs J."/>
            <person name="Mata-Sucre Y."/>
            <person name="Dias Y."/>
            <person name="Vanzela A.L.L."/>
            <person name="Huettel B."/>
            <person name="Almeida C.C.S."/>
            <person name="Simkova H."/>
            <person name="Souza G."/>
            <person name="Pedrosa-Harand A."/>
            <person name="Macas J."/>
            <person name="Mayer K.F.X."/>
            <person name="Houben A."/>
            <person name="Marques A."/>
        </authorList>
    </citation>
    <scope>NUCLEOTIDE SEQUENCE</scope>
    <source>
        <strain evidence="14">RhyBre1mFocal</strain>
    </source>
</reference>
<evidence type="ECO:0000256" key="6">
    <source>
        <dbReference type="ARBA" id="ARBA00022741"/>
    </source>
</evidence>
<dbReference type="PROSITE" id="PS00108">
    <property type="entry name" value="PROTEIN_KINASE_ST"/>
    <property type="match status" value="1"/>
</dbReference>
<keyword evidence="6 11" id="KW-0547">Nucleotide-binding</keyword>
<dbReference type="SMART" id="SM00220">
    <property type="entry name" value="S_TKc"/>
    <property type="match status" value="1"/>
</dbReference>
<dbReference type="GO" id="GO:0004674">
    <property type="term" value="F:protein serine/threonine kinase activity"/>
    <property type="evidence" value="ECO:0007669"/>
    <property type="project" value="UniProtKB-KW"/>
</dbReference>
<comment type="caution">
    <text evidence="14">The sequence shown here is derived from an EMBL/GenBank/DDBJ whole genome shotgun (WGS) entry which is preliminary data.</text>
</comment>
<dbReference type="PROSITE" id="PS50011">
    <property type="entry name" value="PROTEIN_KINASE_DOM"/>
    <property type="match status" value="1"/>
</dbReference>
<accession>A0A9Q0D2A6</accession>
<keyword evidence="9 12" id="KW-1133">Transmembrane helix</keyword>
<feature type="transmembrane region" description="Helical" evidence="12">
    <location>
        <begin position="229"/>
        <end position="255"/>
    </location>
</feature>
<dbReference type="Gene3D" id="3.30.200.20">
    <property type="entry name" value="Phosphorylase Kinase, domain 1"/>
    <property type="match status" value="1"/>
</dbReference>
<dbReference type="InterPro" id="IPR008271">
    <property type="entry name" value="Ser/Thr_kinase_AS"/>
</dbReference>
<dbReference type="InterPro" id="IPR017441">
    <property type="entry name" value="Protein_kinase_ATP_BS"/>
</dbReference>
<dbReference type="GO" id="GO:0005524">
    <property type="term" value="F:ATP binding"/>
    <property type="evidence" value="ECO:0007669"/>
    <property type="project" value="UniProtKB-UniRule"/>
</dbReference>
<evidence type="ECO:0000256" key="2">
    <source>
        <dbReference type="ARBA" id="ARBA00022527"/>
    </source>
</evidence>
<comment type="subcellular location">
    <subcellularLocation>
        <location evidence="1">Membrane</location>
        <topology evidence="1">Single-pass type I membrane protein</topology>
    </subcellularLocation>
</comment>
<evidence type="ECO:0000313" key="14">
    <source>
        <dbReference type="EMBL" id="KAJ1704530.1"/>
    </source>
</evidence>
<keyword evidence="10 12" id="KW-0472">Membrane</keyword>
<gene>
    <name evidence="14" type="ORF">LUZ63_004309</name>
</gene>
<dbReference type="PROSITE" id="PS00107">
    <property type="entry name" value="PROTEIN_KINASE_ATP"/>
    <property type="match status" value="1"/>
</dbReference>
<dbReference type="PANTHER" id="PTHR27005">
    <property type="entry name" value="WALL-ASSOCIATED RECEPTOR KINASE-LIKE 21"/>
    <property type="match status" value="1"/>
</dbReference>
<evidence type="ECO:0000256" key="5">
    <source>
        <dbReference type="ARBA" id="ARBA00022729"/>
    </source>
</evidence>
<dbReference type="EMBL" id="JAMQYH010000001">
    <property type="protein sequence ID" value="KAJ1704530.1"/>
    <property type="molecule type" value="Genomic_DNA"/>
</dbReference>
<dbReference type="OrthoDB" id="4062651at2759"/>
<sequence length="631" mass="70801">MISNTTNSWNLSGTPYWISQVRNTFTVIGCNIIANVSYGNETNMFQGGCITTGCYSANSIINGFCSGLGCCQTNIPLEINSYQVTLQPWNYNSSTQNNSSQCGYAVLADSFETSYNDIINDKLYKLQQMPVVLDWSIGDESCDTAQANKSSYACISDNSLCVDTNHTTYIMTSDKQRTVTSSGPGYLCFCSLGYQGNPYLEGGCVVAEHYSCPTFTRLKQNTDGECQLYVPYVIGLVIGLGFGTGLSAFILYFAIRKRIELFEKRKQQKLKEKFFNQNRGFLLQQQLASNEDATQRMRIFTLDELEKATNGFDNALILGQGGHGEVYKGILSDQRVVAIKRSKIVDQAEIDQFINEVVILSQVNHRNVVKLYGCCLETEVPLLVYEFISNGTLFNHLHAEPCSLTWDHRLRIALESARAIAYLHSSASISVFHRDIKSSNILLDDYLTSKVSDFGASRTVQLDQTGITTGIQGTFGYLDPEYYYTGRLTPKSDVYSFGVIMAELLTREKPNSVLFEGGGIVPYFISAMRENRLFEIIDPQIAGDKGQRTELEAVANIAEMCVRIKGEERPTMKEVEVQLEILWQSNQHIENAFTSQKLEKKQPLLYHSTEESDTTRQYSLEQLLLSSNFPR</sequence>
<evidence type="ECO:0000256" key="9">
    <source>
        <dbReference type="ARBA" id="ARBA00022989"/>
    </source>
</evidence>
<dbReference type="Proteomes" id="UP001151287">
    <property type="component" value="Unassembled WGS sequence"/>
</dbReference>
<evidence type="ECO:0000256" key="8">
    <source>
        <dbReference type="ARBA" id="ARBA00022840"/>
    </source>
</evidence>
<evidence type="ECO:0000256" key="4">
    <source>
        <dbReference type="ARBA" id="ARBA00022692"/>
    </source>
</evidence>
<keyword evidence="3" id="KW-0808">Transferase</keyword>
<evidence type="ECO:0000256" key="10">
    <source>
        <dbReference type="ARBA" id="ARBA00023136"/>
    </source>
</evidence>
<dbReference type="FunFam" id="1.10.510.10:FF:000084">
    <property type="entry name" value="Wall-associated receptor kinase 2"/>
    <property type="match status" value="1"/>
</dbReference>
<evidence type="ECO:0000256" key="12">
    <source>
        <dbReference type="SAM" id="Phobius"/>
    </source>
</evidence>
<evidence type="ECO:0000313" key="15">
    <source>
        <dbReference type="Proteomes" id="UP001151287"/>
    </source>
</evidence>
<evidence type="ECO:0000259" key="13">
    <source>
        <dbReference type="PROSITE" id="PS50011"/>
    </source>
</evidence>
<dbReference type="Gene3D" id="1.10.510.10">
    <property type="entry name" value="Transferase(Phosphotransferase) domain 1"/>
    <property type="match status" value="1"/>
</dbReference>
<keyword evidence="5" id="KW-0732">Signal</keyword>
<dbReference type="GO" id="GO:0005886">
    <property type="term" value="C:plasma membrane"/>
    <property type="evidence" value="ECO:0007669"/>
    <property type="project" value="TreeGrafter"/>
</dbReference>
<evidence type="ECO:0000256" key="1">
    <source>
        <dbReference type="ARBA" id="ARBA00004479"/>
    </source>
</evidence>
<dbReference type="InterPro" id="IPR045274">
    <property type="entry name" value="WAK-like"/>
</dbReference>
<feature type="binding site" evidence="11">
    <location>
        <position position="340"/>
    </location>
    <ligand>
        <name>ATP</name>
        <dbReference type="ChEBI" id="CHEBI:30616"/>
    </ligand>
</feature>
<keyword evidence="7" id="KW-0418">Kinase</keyword>
<keyword evidence="4 12" id="KW-0812">Transmembrane</keyword>
<dbReference type="CDD" id="cd14066">
    <property type="entry name" value="STKc_IRAK"/>
    <property type="match status" value="1"/>
</dbReference>
<feature type="domain" description="Protein kinase" evidence="13">
    <location>
        <begin position="312"/>
        <end position="582"/>
    </location>
</feature>
<dbReference type="Pfam" id="PF07714">
    <property type="entry name" value="PK_Tyr_Ser-Thr"/>
    <property type="match status" value="1"/>
</dbReference>
<evidence type="ECO:0000256" key="7">
    <source>
        <dbReference type="ARBA" id="ARBA00022777"/>
    </source>
</evidence>
<dbReference type="AlphaFoldDB" id="A0A9Q0D2A6"/>
<dbReference type="GO" id="GO:0007166">
    <property type="term" value="P:cell surface receptor signaling pathway"/>
    <property type="evidence" value="ECO:0007669"/>
    <property type="project" value="InterPro"/>
</dbReference>
<keyword evidence="2" id="KW-0723">Serine/threonine-protein kinase</keyword>
<dbReference type="InterPro" id="IPR011009">
    <property type="entry name" value="Kinase-like_dom_sf"/>
</dbReference>
<keyword evidence="8 11" id="KW-0067">ATP-binding</keyword>
<name>A0A9Q0D2A6_9POAL</name>
<dbReference type="PANTHER" id="PTHR27005:SF283">
    <property type="entry name" value="OS02G0633066 PROTEIN"/>
    <property type="match status" value="1"/>
</dbReference>